<dbReference type="VEuPathDB" id="VectorBase:ACMO_000740"/>
<accession>A0A6E8V8T8</accession>
<dbReference type="GeneID" id="120957307"/>
<dbReference type="EnsemblMetazoa" id="ACON000588-RA">
    <property type="protein sequence ID" value="ACON000588-PA"/>
    <property type="gene ID" value="ACON000588"/>
</dbReference>
<feature type="compositionally biased region" description="Polar residues" evidence="1">
    <location>
        <begin position="599"/>
        <end position="614"/>
    </location>
</feature>
<keyword evidence="3" id="KW-1185">Reference proteome</keyword>
<sequence length="746" mass="79000">MNEQAMEEQYHEVAARAVLGYLYDHDMYMLAEQFCMDSPYLRADQGSFELGRIPVNVLQKPLQQVMKEFIAMQSQLLQLVNLCSTVVAFPHTDSTMVLVDHLINVLKSSGTGPVLDAVITTLPAYSAAWADSQSPPPSHPTPPPAAAGPPTALNTSGSMQDSTVSAFSGQSQLEPDLSMMPIDLSMIETVAPDPLPTSAHKRPPVSADQPVPVEQHPAPACGLAQQSNSPANRSHPHVHPHQLSKPPPVTVTLQSSHETVLLATNPPEVAPVGASDENVPPVATTTAAAGVTLADPPRSNATPLDNPIVPGTASSRSTSSRKRTHIRILDFGTPPYKRGSPSTGGYSSSAGRRPSPPPKAVTPTVRPRPVLKLPVTEEEQATSAPPPPPPAQPPTPVQPPSPPPPPPPVQPSSPTPPPPPPAPSAQTEQPQPKKEIVQRRPKRPEEQQRSKRAVASKPQTETIPRSTIPTPPVKGPAETEPVPTTSTCQPTTSSAMVPPNPPKEAPAPSSSTKSPRRGTTTTITTSQPPSQHHTKAKEVPVSVRPPSRSPPRSLLPPGSPGCPVDPLAVYPMTPRFLTRPLQPLCMLSPLLGPLDMSGVSQLKSGSHSKPTDINTPGYPITPGCATTPSPPPDSGPGVSYYEGGKPTAPPAPGAERAEVGAPGDDGEASDGEEAGQCYEPQLTLAAGSEEIRIVCQREGRRRLGTLRERDSEYEERLASRIEIDNGQRVFQIAISPIINLFEHGTK</sequence>
<feature type="compositionally biased region" description="Low complexity" evidence="1">
    <location>
        <begin position="344"/>
        <end position="353"/>
    </location>
</feature>
<reference key="1">
    <citation type="journal article" date="2019" name="Genes (Basel)">
        <title>A High-Quality De novo Genome Assembly from a Single Mosquito Using PacBio Sequencing.</title>
        <authorList>
            <person name="Kingan S.B."/>
            <person name="Heaton H."/>
            <person name="Cudini J."/>
            <person name="Lambert C.C."/>
            <person name="Baybayan P."/>
            <person name="Galvin B.D."/>
            <person name="Durbin R."/>
            <person name="Korlach J."/>
            <person name="Lawniczak M.K.N."/>
        </authorList>
    </citation>
    <scope>NUCLEOTIDE SEQUENCE [LARGE SCALE GENOMIC DNA]</scope>
    <source>
        <strain>Mali-NIH</strain>
    </source>
</reference>
<evidence type="ECO:0000313" key="2">
    <source>
        <dbReference type="EnsemblMetazoa" id="ACON000588-PA"/>
    </source>
</evidence>
<feature type="region of interest" description="Disordered" evidence="1">
    <location>
        <begin position="599"/>
        <end position="673"/>
    </location>
</feature>
<dbReference type="VEuPathDB" id="VectorBase:ACON2_042033"/>
<feature type="region of interest" description="Disordered" evidence="1">
    <location>
        <begin position="129"/>
        <end position="174"/>
    </location>
</feature>
<dbReference type="RefSeq" id="XP_040235384.2">
    <property type="nucleotide sequence ID" value="XM_040379450.2"/>
</dbReference>
<protein>
    <submittedName>
        <fullName evidence="2">LisH domain-containing protein</fullName>
    </submittedName>
</protein>
<feature type="region of interest" description="Disordered" evidence="1">
    <location>
        <begin position="292"/>
        <end position="563"/>
    </location>
</feature>
<evidence type="ECO:0000256" key="1">
    <source>
        <dbReference type="SAM" id="MobiDB-lite"/>
    </source>
</evidence>
<dbReference type="VEuPathDB" id="VectorBase:ACON000588"/>
<feature type="compositionally biased region" description="Polar residues" evidence="1">
    <location>
        <begin position="153"/>
        <end position="173"/>
    </location>
</feature>
<proteinExistence type="predicted"/>
<feature type="region of interest" description="Disordered" evidence="1">
    <location>
        <begin position="192"/>
        <end position="250"/>
    </location>
</feature>
<name>A0A6E8V8T8_ANOCL</name>
<organism evidence="2 3">
    <name type="scientific">Anopheles coluzzii</name>
    <name type="common">African malaria mosquito</name>
    <dbReference type="NCBI Taxonomy" id="1518534"/>
    <lineage>
        <taxon>Eukaryota</taxon>
        <taxon>Metazoa</taxon>
        <taxon>Ecdysozoa</taxon>
        <taxon>Arthropoda</taxon>
        <taxon>Hexapoda</taxon>
        <taxon>Insecta</taxon>
        <taxon>Pterygota</taxon>
        <taxon>Neoptera</taxon>
        <taxon>Endopterygota</taxon>
        <taxon>Diptera</taxon>
        <taxon>Nematocera</taxon>
        <taxon>Culicoidea</taxon>
        <taxon>Culicidae</taxon>
        <taxon>Anophelinae</taxon>
        <taxon>Anopheles</taxon>
    </lineage>
</organism>
<dbReference type="AlphaFoldDB" id="A0A6E8V8T8"/>
<reference evidence="2" key="2">
    <citation type="submission" date="2020-05" db="UniProtKB">
        <authorList>
            <consortium name="EnsemblMetazoa"/>
        </authorList>
    </citation>
    <scope>IDENTIFICATION</scope>
    <source>
        <strain evidence="2">Ngousso</strain>
    </source>
</reference>
<feature type="compositionally biased region" description="Pro residues" evidence="1">
    <location>
        <begin position="134"/>
        <end position="147"/>
    </location>
</feature>
<evidence type="ECO:0000313" key="3">
    <source>
        <dbReference type="Proteomes" id="UP001105220"/>
    </source>
</evidence>
<feature type="compositionally biased region" description="Acidic residues" evidence="1">
    <location>
        <begin position="664"/>
        <end position="673"/>
    </location>
</feature>
<feature type="compositionally biased region" description="Low complexity" evidence="1">
    <location>
        <begin position="481"/>
        <end position="494"/>
    </location>
</feature>
<feature type="compositionally biased region" description="Basic and acidic residues" evidence="1">
    <location>
        <begin position="431"/>
        <end position="449"/>
    </location>
</feature>
<feature type="compositionally biased region" description="Low complexity" evidence="1">
    <location>
        <begin position="506"/>
        <end position="530"/>
    </location>
</feature>
<dbReference type="KEGG" id="acoz:120957307"/>
<feature type="compositionally biased region" description="Polar residues" evidence="1">
    <location>
        <begin position="457"/>
        <end position="468"/>
    </location>
</feature>
<feature type="compositionally biased region" description="Pro residues" evidence="1">
    <location>
        <begin position="547"/>
        <end position="560"/>
    </location>
</feature>
<dbReference type="Proteomes" id="UP001105220">
    <property type="component" value="Unplaced"/>
</dbReference>
<feature type="compositionally biased region" description="Pro residues" evidence="1">
    <location>
        <begin position="384"/>
        <end position="423"/>
    </location>
</feature>